<dbReference type="Gene3D" id="1.10.10.10">
    <property type="entry name" value="Winged helix-like DNA-binding domain superfamily/Winged helix DNA-binding domain"/>
    <property type="match status" value="3"/>
</dbReference>
<reference evidence="7 8" key="1">
    <citation type="journal article" date="2015" name="Nature">
        <title>rRNA introns, odd ribosomes, and small enigmatic genomes across a large radiation of phyla.</title>
        <authorList>
            <person name="Brown C.T."/>
            <person name="Hug L.A."/>
            <person name="Thomas B.C."/>
            <person name="Sharon I."/>
            <person name="Castelle C.J."/>
            <person name="Singh A."/>
            <person name="Wilkins M.J."/>
            <person name="Williams K.H."/>
            <person name="Banfield J.F."/>
        </authorList>
    </citation>
    <scope>NUCLEOTIDE SEQUENCE [LARGE SCALE GENOMIC DNA]</scope>
</reference>
<dbReference type="InterPro" id="IPR036388">
    <property type="entry name" value="WH-like_DNA-bd_sf"/>
</dbReference>
<dbReference type="PANTHER" id="PTHR33602">
    <property type="entry name" value="REGULATORY PROTEIN RECX FAMILY PROTEIN"/>
    <property type="match status" value="1"/>
</dbReference>
<feature type="domain" description="RecX second three-helical" evidence="6">
    <location>
        <begin position="58"/>
        <end position="97"/>
    </location>
</feature>
<dbReference type="PANTHER" id="PTHR33602:SF1">
    <property type="entry name" value="REGULATORY PROTEIN RECX FAMILY PROTEIN"/>
    <property type="match status" value="1"/>
</dbReference>
<evidence type="ECO:0000256" key="5">
    <source>
        <dbReference type="HAMAP-Rule" id="MF_01114"/>
    </source>
</evidence>
<comment type="caution">
    <text evidence="7">The sequence shown here is derived from an EMBL/GenBank/DDBJ whole genome shotgun (WGS) entry which is preliminary data.</text>
</comment>
<comment type="subcellular location">
    <subcellularLocation>
        <location evidence="1 5">Cytoplasm</location>
    </subcellularLocation>
</comment>
<evidence type="ECO:0000256" key="4">
    <source>
        <dbReference type="ARBA" id="ARBA00022490"/>
    </source>
</evidence>
<dbReference type="InterPro" id="IPR003783">
    <property type="entry name" value="Regulatory_RecX"/>
</dbReference>
<comment type="function">
    <text evidence="5">Modulates RecA activity.</text>
</comment>
<evidence type="ECO:0000256" key="1">
    <source>
        <dbReference type="ARBA" id="ARBA00004496"/>
    </source>
</evidence>
<keyword evidence="4 5" id="KW-0963">Cytoplasm</keyword>
<dbReference type="Proteomes" id="UP000034688">
    <property type="component" value="Unassembled WGS sequence"/>
</dbReference>
<sequence>MNDDLIPLLNMAFFYLKFRPRTIKETRDYLYKKVVTTHWSHEAADKVIDHLIEQKFLDDQEFVRYLVESRTRTKVKGVFAIKQELFKYGVEKEFIDEYFAKTEINEEALAEKILVNRWPRLKTLPKQKRFEKAVNLLARRGFNFEISRKTVEKLEDKN</sequence>
<evidence type="ECO:0000256" key="3">
    <source>
        <dbReference type="ARBA" id="ARBA00018111"/>
    </source>
</evidence>
<evidence type="ECO:0000259" key="6">
    <source>
        <dbReference type="Pfam" id="PF02631"/>
    </source>
</evidence>
<evidence type="ECO:0000313" key="8">
    <source>
        <dbReference type="Proteomes" id="UP000034688"/>
    </source>
</evidence>
<dbReference type="GO" id="GO:0006282">
    <property type="term" value="P:regulation of DNA repair"/>
    <property type="evidence" value="ECO:0007669"/>
    <property type="project" value="UniProtKB-UniRule"/>
</dbReference>
<dbReference type="Pfam" id="PF02631">
    <property type="entry name" value="RecX_HTH2"/>
    <property type="match status" value="1"/>
</dbReference>
<proteinExistence type="inferred from homology"/>
<dbReference type="AlphaFoldDB" id="A0A0G0B9A0"/>
<evidence type="ECO:0000256" key="2">
    <source>
        <dbReference type="ARBA" id="ARBA00009695"/>
    </source>
</evidence>
<dbReference type="InterPro" id="IPR053924">
    <property type="entry name" value="RecX_HTH_2nd"/>
</dbReference>
<accession>A0A0G0B9A0</accession>
<name>A0A0G0B9A0_9BACT</name>
<protein>
    <recommendedName>
        <fullName evidence="3 5">Regulatory protein RecX</fullName>
    </recommendedName>
</protein>
<dbReference type="HAMAP" id="MF_01114">
    <property type="entry name" value="RecX"/>
    <property type="match status" value="1"/>
</dbReference>
<evidence type="ECO:0000313" key="7">
    <source>
        <dbReference type="EMBL" id="KKP60281.1"/>
    </source>
</evidence>
<dbReference type="STRING" id="1618477.UR54_C0015G0002"/>
<gene>
    <name evidence="5" type="primary">recX</name>
    <name evidence="7" type="ORF">UR54_C0015G0002</name>
</gene>
<organism evidence="7 8">
    <name type="scientific">Candidatus Roizmanbacteria bacterium GW2011_GWA2_34_18</name>
    <dbReference type="NCBI Taxonomy" id="1618477"/>
    <lineage>
        <taxon>Bacteria</taxon>
        <taxon>Candidatus Roizmaniibacteriota</taxon>
    </lineage>
</organism>
<dbReference type="GO" id="GO:0005737">
    <property type="term" value="C:cytoplasm"/>
    <property type="evidence" value="ECO:0007669"/>
    <property type="project" value="UniProtKB-SubCell"/>
</dbReference>
<dbReference type="EMBL" id="LBPP01000015">
    <property type="protein sequence ID" value="KKP60281.1"/>
    <property type="molecule type" value="Genomic_DNA"/>
</dbReference>
<comment type="similarity">
    <text evidence="2 5">Belongs to the RecX family.</text>
</comment>